<keyword evidence="1" id="KW-0819">tRNA processing</keyword>
<dbReference type="Gene3D" id="3.30.230.10">
    <property type="match status" value="1"/>
</dbReference>
<gene>
    <name evidence="7" type="ORF">NBRC111894_2775</name>
</gene>
<proteinExistence type="predicted"/>
<dbReference type="Proteomes" id="UP000319716">
    <property type="component" value="Unassembled WGS sequence"/>
</dbReference>
<keyword evidence="4 7" id="KW-0378">Hydrolase</keyword>
<accession>A0A4Y1ZE46</accession>
<dbReference type="NCBIfam" id="TIGR00188">
    <property type="entry name" value="rnpA"/>
    <property type="match status" value="1"/>
</dbReference>
<keyword evidence="5" id="KW-0694">RNA-binding</keyword>
<evidence type="ECO:0000256" key="1">
    <source>
        <dbReference type="ARBA" id="ARBA00022694"/>
    </source>
</evidence>
<dbReference type="EMBL" id="BEXB01000023">
    <property type="protein sequence ID" value="GAY77221.1"/>
    <property type="molecule type" value="Genomic_DNA"/>
</dbReference>
<dbReference type="SUPFAM" id="SSF54211">
    <property type="entry name" value="Ribosomal protein S5 domain 2-like"/>
    <property type="match status" value="1"/>
</dbReference>
<reference evidence="7 8" key="1">
    <citation type="submission" date="2017-11" db="EMBL/GenBank/DDBJ databases">
        <title>Draft Genome Sequence of Sporolactobacillus inulinus NBRC 111894 Isolated from Koso, a Japanese Sugar-Vegetable Fermented Beverage.</title>
        <authorList>
            <person name="Chiou T.Y."/>
            <person name="Oshima K."/>
            <person name="Suda W."/>
            <person name="Hattori M."/>
            <person name="Takahashi T."/>
        </authorList>
    </citation>
    <scope>NUCLEOTIDE SEQUENCE [LARGE SCALE GENOMIC DNA]</scope>
    <source>
        <strain evidence="7 8">NBRC111894</strain>
    </source>
</reference>
<sequence length="52" mass="6201">MLKRLKKNHEFQVVFQEGKSFANRQFVVYVRKQNGKLYSRLGLSVSKKWAMP</sequence>
<comment type="caution">
    <text evidence="7">The sequence shown here is derived from an EMBL/GenBank/DDBJ whole genome shotgun (WGS) entry which is preliminary data.</text>
</comment>
<evidence type="ECO:0000313" key="7">
    <source>
        <dbReference type="EMBL" id="GAY77221.1"/>
    </source>
</evidence>
<organism evidence="7 8">
    <name type="scientific">Sporolactobacillus inulinus</name>
    <dbReference type="NCBI Taxonomy" id="2078"/>
    <lineage>
        <taxon>Bacteria</taxon>
        <taxon>Bacillati</taxon>
        <taxon>Bacillota</taxon>
        <taxon>Bacilli</taxon>
        <taxon>Bacillales</taxon>
        <taxon>Sporolactobacillaceae</taxon>
        <taxon>Sporolactobacillus</taxon>
    </lineage>
</organism>
<dbReference type="Pfam" id="PF00825">
    <property type="entry name" value="Ribonuclease_P"/>
    <property type="match status" value="1"/>
</dbReference>
<evidence type="ECO:0000313" key="8">
    <source>
        <dbReference type="Proteomes" id="UP000319716"/>
    </source>
</evidence>
<keyword evidence="2" id="KW-0540">Nuclease</keyword>
<dbReference type="GO" id="GO:0030677">
    <property type="term" value="C:ribonuclease P complex"/>
    <property type="evidence" value="ECO:0007669"/>
    <property type="project" value="TreeGrafter"/>
</dbReference>
<evidence type="ECO:0000256" key="2">
    <source>
        <dbReference type="ARBA" id="ARBA00022722"/>
    </source>
</evidence>
<dbReference type="InterPro" id="IPR000100">
    <property type="entry name" value="RNase_P"/>
</dbReference>
<protein>
    <recommendedName>
        <fullName evidence="6">Ribonuclease P protein component</fullName>
        <ecNumber evidence="6">3.1.26.5</ecNumber>
    </recommendedName>
</protein>
<dbReference type="GO" id="GO:0004526">
    <property type="term" value="F:ribonuclease P activity"/>
    <property type="evidence" value="ECO:0007669"/>
    <property type="project" value="UniProtKB-UniRule"/>
</dbReference>
<dbReference type="InterPro" id="IPR014721">
    <property type="entry name" value="Ribsml_uS5_D2-typ_fold_subgr"/>
</dbReference>
<evidence type="ECO:0000256" key="3">
    <source>
        <dbReference type="ARBA" id="ARBA00022759"/>
    </source>
</evidence>
<dbReference type="PANTHER" id="PTHR33992:SF1">
    <property type="entry name" value="RIBONUCLEASE P PROTEIN COMPONENT"/>
    <property type="match status" value="1"/>
</dbReference>
<evidence type="ECO:0000256" key="6">
    <source>
        <dbReference type="NCBIfam" id="TIGR00188"/>
    </source>
</evidence>
<name>A0A4Y1ZE46_9BACL</name>
<dbReference type="PANTHER" id="PTHR33992">
    <property type="entry name" value="RIBONUCLEASE P PROTEIN COMPONENT"/>
    <property type="match status" value="1"/>
</dbReference>
<evidence type="ECO:0000256" key="5">
    <source>
        <dbReference type="ARBA" id="ARBA00022884"/>
    </source>
</evidence>
<keyword evidence="3" id="KW-0255">Endonuclease</keyword>
<dbReference type="AlphaFoldDB" id="A0A4Y1ZE46"/>
<evidence type="ECO:0000256" key="4">
    <source>
        <dbReference type="ARBA" id="ARBA00022801"/>
    </source>
</evidence>
<dbReference type="InterPro" id="IPR020568">
    <property type="entry name" value="Ribosomal_Su5_D2-typ_SF"/>
</dbReference>
<dbReference type="EC" id="3.1.26.5" evidence="6"/>
<dbReference type="GO" id="GO:0000049">
    <property type="term" value="F:tRNA binding"/>
    <property type="evidence" value="ECO:0007669"/>
    <property type="project" value="InterPro"/>
</dbReference>
<dbReference type="GO" id="GO:0042781">
    <property type="term" value="F:3'-tRNA processing endoribonuclease activity"/>
    <property type="evidence" value="ECO:0007669"/>
    <property type="project" value="TreeGrafter"/>
</dbReference>